<gene>
    <name evidence="1" type="ORF">B0H17DRAFT_1152605</name>
</gene>
<organism evidence="1 2">
    <name type="scientific">Mycena rosella</name>
    <name type="common">Pink bonnet</name>
    <name type="synonym">Agaricus rosellus</name>
    <dbReference type="NCBI Taxonomy" id="1033263"/>
    <lineage>
        <taxon>Eukaryota</taxon>
        <taxon>Fungi</taxon>
        <taxon>Dikarya</taxon>
        <taxon>Basidiomycota</taxon>
        <taxon>Agaricomycotina</taxon>
        <taxon>Agaricomycetes</taxon>
        <taxon>Agaricomycetidae</taxon>
        <taxon>Agaricales</taxon>
        <taxon>Marasmiineae</taxon>
        <taxon>Mycenaceae</taxon>
        <taxon>Mycena</taxon>
    </lineage>
</organism>
<proteinExistence type="predicted"/>
<sequence length="266" mass="27836">MDTSRIRVEMGSSRISLAPPSSVFQGSGPRSLLSLSSSNQRAPAIAVYSARQLTSPKHLANASQAPSSHSTSELSATDTETSKFGYATQLLSLSRALSALFPSSYVSGAHAAPRICIPRLLDAGPSPTTTDACWSHAAMTILLVWRALATHRAHRPVRCARSSIFEVCVVQWDAGVFCSSTCPRACEMGAGGQGHACNGVRSGRGGRALDGAQSAVLEGELEDLGRRVEDVQLETAPLGISSPATSPAPSSLTVTSFARAYSIVNH</sequence>
<name>A0AAD7FF74_MYCRO</name>
<evidence type="ECO:0000313" key="1">
    <source>
        <dbReference type="EMBL" id="KAJ7616730.1"/>
    </source>
</evidence>
<protein>
    <submittedName>
        <fullName evidence="1">Uncharacterized protein</fullName>
    </submittedName>
</protein>
<comment type="caution">
    <text evidence="1">The sequence shown here is derived from an EMBL/GenBank/DDBJ whole genome shotgun (WGS) entry which is preliminary data.</text>
</comment>
<reference evidence="1" key="1">
    <citation type="submission" date="2023-03" db="EMBL/GenBank/DDBJ databases">
        <title>Massive genome expansion in bonnet fungi (Mycena s.s.) driven by repeated elements and novel gene families across ecological guilds.</title>
        <authorList>
            <consortium name="Lawrence Berkeley National Laboratory"/>
            <person name="Harder C.B."/>
            <person name="Miyauchi S."/>
            <person name="Viragh M."/>
            <person name="Kuo A."/>
            <person name="Thoen E."/>
            <person name="Andreopoulos B."/>
            <person name="Lu D."/>
            <person name="Skrede I."/>
            <person name="Drula E."/>
            <person name="Henrissat B."/>
            <person name="Morin E."/>
            <person name="Kohler A."/>
            <person name="Barry K."/>
            <person name="LaButti K."/>
            <person name="Morin E."/>
            <person name="Salamov A."/>
            <person name="Lipzen A."/>
            <person name="Mereny Z."/>
            <person name="Hegedus B."/>
            <person name="Baldrian P."/>
            <person name="Stursova M."/>
            <person name="Weitz H."/>
            <person name="Taylor A."/>
            <person name="Grigoriev I.V."/>
            <person name="Nagy L.G."/>
            <person name="Martin F."/>
            <person name="Kauserud H."/>
        </authorList>
    </citation>
    <scope>NUCLEOTIDE SEQUENCE</scope>
    <source>
        <strain evidence="1">CBHHK067</strain>
    </source>
</reference>
<dbReference type="Proteomes" id="UP001221757">
    <property type="component" value="Unassembled WGS sequence"/>
</dbReference>
<keyword evidence="2" id="KW-1185">Reference proteome</keyword>
<evidence type="ECO:0000313" key="2">
    <source>
        <dbReference type="Proteomes" id="UP001221757"/>
    </source>
</evidence>
<dbReference type="EMBL" id="JARKIE010000796">
    <property type="protein sequence ID" value="KAJ7616730.1"/>
    <property type="molecule type" value="Genomic_DNA"/>
</dbReference>
<accession>A0AAD7FF74</accession>
<dbReference type="AlphaFoldDB" id="A0AAD7FF74"/>